<dbReference type="GO" id="GO:0016791">
    <property type="term" value="F:phosphatase activity"/>
    <property type="evidence" value="ECO:0007669"/>
    <property type="project" value="TreeGrafter"/>
</dbReference>
<dbReference type="STRING" id="246195.DNO_1337"/>
<gene>
    <name evidence="1" type="ordered locus">DNO_1337</name>
</gene>
<dbReference type="Pfam" id="PF13242">
    <property type="entry name" value="Hydrolase_like"/>
    <property type="match status" value="1"/>
</dbReference>
<dbReference type="NCBIfam" id="TIGR01460">
    <property type="entry name" value="HAD-SF-IIA"/>
    <property type="match status" value="1"/>
</dbReference>
<dbReference type="AlphaFoldDB" id="A5EX34"/>
<dbReference type="OrthoDB" id="148966at2"/>
<proteinExistence type="predicted"/>
<keyword evidence="2" id="KW-1185">Reference proteome</keyword>
<dbReference type="Gene3D" id="3.40.50.1000">
    <property type="entry name" value="HAD superfamily/HAD-like"/>
    <property type="match status" value="2"/>
</dbReference>
<dbReference type="GO" id="GO:0005737">
    <property type="term" value="C:cytoplasm"/>
    <property type="evidence" value="ECO:0007669"/>
    <property type="project" value="TreeGrafter"/>
</dbReference>
<dbReference type="PANTHER" id="PTHR19288:SF46">
    <property type="entry name" value="HALOACID DEHALOGENASE-LIKE HYDROLASE DOMAIN-CONTAINING PROTEIN 2"/>
    <property type="match status" value="1"/>
</dbReference>
<name>A5EX34_DICNV</name>
<dbReference type="InterPro" id="IPR036412">
    <property type="entry name" value="HAD-like_sf"/>
</dbReference>
<dbReference type="eggNOG" id="COG0647">
    <property type="taxonomic scope" value="Bacteria"/>
</dbReference>
<evidence type="ECO:0000313" key="2">
    <source>
        <dbReference type="Proteomes" id="UP000000248"/>
    </source>
</evidence>
<protein>
    <submittedName>
        <fullName evidence="1">HAD-superfamily hydrolase</fullName>
    </submittedName>
</protein>
<dbReference type="RefSeq" id="WP_012031621.1">
    <property type="nucleotide sequence ID" value="NC_009446.1"/>
</dbReference>
<dbReference type="EMBL" id="CP000513">
    <property type="protein sequence ID" value="ABQ13104.1"/>
    <property type="molecule type" value="Genomic_DNA"/>
</dbReference>
<evidence type="ECO:0000313" key="1">
    <source>
        <dbReference type="EMBL" id="ABQ13104.1"/>
    </source>
</evidence>
<dbReference type="KEGG" id="dno:DNO_1337"/>
<dbReference type="SUPFAM" id="SSF56784">
    <property type="entry name" value="HAD-like"/>
    <property type="match status" value="1"/>
</dbReference>
<dbReference type="HOGENOM" id="CLU_043473_2_1_6"/>
<keyword evidence="1" id="KW-0378">Hydrolase</keyword>
<sequence length="302" mass="33929">MTPKMAFAAYQRIARRLPQPKSRPQPQKIQSILELIPSTDIFFFDAFGVLNVGKTPIPHVAERIRQLKKAGKHCFVISNGGGFERSVYQQKYRALGYDFSLEEIVSSRDALLLGLADYPAQYCWGIIGSAGEQRDITALGYRQINQDAPDFFARADGFLFLSSMRWNDEKQNTLIEALTDRPRPLLLANPDLIAPQSQQSSIEAGSYVLLLPDQLFNQVRVFGKPYPLIYEIARQRLRSQKIVFNPERCVMIGDTLHTDILGGNAFGIKTALVTDYGFLRAADYQTAIAESGIFPDYVLNSP</sequence>
<dbReference type="Pfam" id="PF13344">
    <property type="entry name" value="Hydrolase_6"/>
    <property type="match status" value="1"/>
</dbReference>
<dbReference type="Proteomes" id="UP000000248">
    <property type="component" value="Chromosome"/>
</dbReference>
<organism evidence="1 2">
    <name type="scientific">Dichelobacter nodosus (strain VCS1703A)</name>
    <dbReference type="NCBI Taxonomy" id="246195"/>
    <lineage>
        <taxon>Bacteria</taxon>
        <taxon>Pseudomonadati</taxon>
        <taxon>Pseudomonadota</taxon>
        <taxon>Gammaproteobacteria</taxon>
        <taxon>Cardiobacteriales</taxon>
        <taxon>Cardiobacteriaceae</taxon>
        <taxon>Dichelobacter</taxon>
    </lineage>
</organism>
<accession>A5EX34</accession>
<dbReference type="InterPro" id="IPR006357">
    <property type="entry name" value="HAD-SF_hydro_IIA"/>
</dbReference>
<dbReference type="PANTHER" id="PTHR19288">
    <property type="entry name" value="4-NITROPHENYLPHOSPHATASE-RELATED"/>
    <property type="match status" value="1"/>
</dbReference>
<dbReference type="InterPro" id="IPR023214">
    <property type="entry name" value="HAD_sf"/>
</dbReference>
<reference evidence="1 2" key="1">
    <citation type="journal article" date="2007" name="Nat. Biotechnol.">
        <title>Genome sequence and identification of candidate vaccine antigens from the animal pathogen Dichelobacter nodosus.</title>
        <authorList>
            <person name="Myers G.S."/>
            <person name="Parker D."/>
            <person name="Al-Hasani K."/>
            <person name="Kennan R.M."/>
            <person name="Seemann T."/>
            <person name="Ren Q."/>
            <person name="Badger J.H."/>
            <person name="Selengut J.D."/>
            <person name="Deboy R.T."/>
            <person name="Tettelin H."/>
            <person name="Boyce J.D."/>
            <person name="McCarl V.P."/>
            <person name="Han X."/>
            <person name="Nelson W.C."/>
            <person name="Madupu R."/>
            <person name="Mohamoud Y."/>
            <person name="Holley T."/>
            <person name="Fedorova N."/>
            <person name="Khouri H."/>
            <person name="Bottomley S.P."/>
            <person name="Whittington R.J."/>
            <person name="Adler B."/>
            <person name="Songer J.G."/>
            <person name="Rood J.I."/>
            <person name="Paulsen I.T."/>
        </authorList>
    </citation>
    <scope>NUCLEOTIDE SEQUENCE [LARGE SCALE GENOMIC DNA]</scope>
    <source>
        <strain evidence="1 2">VCS1703A</strain>
    </source>
</reference>